<dbReference type="Proteomes" id="UP000245466">
    <property type="component" value="Unassembled WGS sequence"/>
</dbReference>
<feature type="signal peptide" evidence="2">
    <location>
        <begin position="1"/>
        <end position="20"/>
    </location>
</feature>
<comment type="caution">
    <text evidence="4">The sequence shown here is derived from an EMBL/GenBank/DDBJ whole genome shotgun (WGS) entry which is preliminary data.</text>
</comment>
<organism evidence="4 5">
    <name type="scientific">Pontibacter virosus</name>
    <dbReference type="NCBI Taxonomy" id="1765052"/>
    <lineage>
        <taxon>Bacteria</taxon>
        <taxon>Pseudomonadati</taxon>
        <taxon>Bacteroidota</taxon>
        <taxon>Cytophagia</taxon>
        <taxon>Cytophagales</taxon>
        <taxon>Hymenobacteraceae</taxon>
        <taxon>Pontibacter</taxon>
    </lineage>
</organism>
<dbReference type="SUPFAM" id="SSF53474">
    <property type="entry name" value="alpha/beta-Hydrolases"/>
    <property type="match status" value="1"/>
</dbReference>
<protein>
    <submittedName>
        <fullName evidence="4">Pimeloyl-ACP methyl ester carboxylesterase</fullName>
    </submittedName>
</protein>
<accession>A0A2U1ATL7</accession>
<keyword evidence="2" id="KW-0732">Signal</keyword>
<feature type="domain" description="AB hydrolase-1" evidence="3">
    <location>
        <begin position="358"/>
        <end position="476"/>
    </location>
</feature>
<dbReference type="InterPro" id="IPR029058">
    <property type="entry name" value="AB_hydrolase_fold"/>
</dbReference>
<evidence type="ECO:0000259" key="3">
    <source>
        <dbReference type="Pfam" id="PF00561"/>
    </source>
</evidence>
<dbReference type="Pfam" id="PF00561">
    <property type="entry name" value="Abhydrolase_1"/>
    <property type="match status" value="1"/>
</dbReference>
<dbReference type="PANTHER" id="PTHR46331:SF2">
    <property type="entry name" value="VALACYCLOVIR HYDROLASE"/>
    <property type="match status" value="1"/>
</dbReference>
<evidence type="ECO:0000313" key="4">
    <source>
        <dbReference type="EMBL" id="PVY39750.1"/>
    </source>
</evidence>
<evidence type="ECO:0000313" key="5">
    <source>
        <dbReference type="Proteomes" id="UP000245466"/>
    </source>
</evidence>
<dbReference type="SUPFAM" id="SSF49464">
    <property type="entry name" value="Carboxypeptidase regulatory domain-like"/>
    <property type="match status" value="1"/>
</dbReference>
<dbReference type="RefSeq" id="WP_116544264.1">
    <property type="nucleotide sequence ID" value="NZ_QEKI01000010.1"/>
</dbReference>
<keyword evidence="5" id="KW-1185">Reference proteome</keyword>
<feature type="chain" id="PRO_5015614318" evidence="2">
    <location>
        <begin position="21"/>
        <end position="576"/>
    </location>
</feature>
<dbReference type="PANTHER" id="PTHR46331">
    <property type="entry name" value="VALACYCLOVIR HYDROLASE"/>
    <property type="match status" value="1"/>
</dbReference>
<gene>
    <name evidence="4" type="ORF">C8E01_110139</name>
</gene>
<proteinExistence type="predicted"/>
<evidence type="ECO:0000256" key="1">
    <source>
        <dbReference type="SAM" id="Coils"/>
    </source>
</evidence>
<dbReference type="EMBL" id="QEKI01000010">
    <property type="protein sequence ID" value="PVY39750.1"/>
    <property type="molecule type" value="Genomic_DNA"/>
</dbReference>
<dbReference type="Pfam" id="PF13715">
    <property type="entry name" value="CarbopepD_reg_2"/>
    <property type="match status" value="1"/>
</dbReference>
<sequence>MKTFKLFLHFILFLAYTSAASQNLTLKGEVVYRFQNEPVPYATVGIKGKSLGTVADENGRFSFTIPATAVSDEEEVIVSCVGYKSVGTTVAAFRQGHQLISLPPAQIKLNEVTVKARKVKTKTFGRTGNSTMMVSNMYTENNLVSDELAKEQGTILNLDEEVLLRDFNMYVVFNRFKYVRFRLNLYSVKDGLPDQSLLKEDIRFDVTEKKGWVKVDLSKYHIFLEGQDKVAVTIQWLKSEAIEGNRKSFAISAVPIPTHSILFRDKSQDQWKEVSPGYLSFYLKADSYKGKNKNTQSENPPAEDYLLPDSLKYLRYIAMQTPNNLQSKYSYGDSLEVGNYVNANSAKLYYESYGQGEPLLLLHGNGQSISAFSQQIASLSKYFKVIAVDTRVHGRSSDKDLEELTYDLFASDMKQLLDSLSLKQVNVLGWSDGGNTALKMALNHPEYVKKIAIMGANLFPDKTAIESGLLDLFNKQLEELEGKVDEQSLNRSRLLRLLLYEPQMSFEDMSAVRVPVLVMAGEHDVILESHTKAIAESIKGAKLIIFKDASHYAPQEISIEFNKAAIEFFAPQDSNL</sequence>
<reference evidence="4 5" key="1">
    <citation type="submission" date="2018-04" db="EMBL/GenBank/DDBJ databases">
        <title>Genomic Encyclopedia of Type Strains, Phase IV (KMG-IV): sequencing the most valuable type-strain genomes for metagenomic binning, comparative biology and taxonomic classification.</title>
        <authorList>
            <person name="Goeker M."/>
        </authorList>
    </citation>
    <scope>NUCLEOTIDE SEQUENCE [LARGE SCALE GENOMIC DNA]</scope>
    <source>
        <strain evidence="4 5">DSM 100231</strain>
    </source>
</reference>
<dbReference type="InterPro" id="IPR008969">
    <property type="entry name" value="CarboxyPept-like_regulatory"/>
</dbReference>
<dbReference type="InterPro" id="IPR000073">
    <property type="entry name" value="AB_hydrolase_1"/>
</dbReference>
<dbReference type="Gene3D" id="3.40.50.1820">
    <property type="entry name" value="alpha/beta hydrolase"/>
    <property type="match status" value="1"/>
</dbReference>
<feature type="coiled-coil region" evidence="1">
    <location>
        <begin position="470"/>
        <end position="497"/>
    </location>
</feature>
<dbReference type="AlphaFoldDB" id="A0A2U1ATL7"/>
<dbReference type="OrthoDB" id="2247630at2"/>
<keyword evidence="1" id="KW-0175">Coiled coil</keyword>
<evidence type="ECO:0000256" key="2">
    <source>
        <dbReference type="SAM" id="SignalP"/>
    </source>
</evidence>
<dbReference type="GO" id="GO:0017171">
    <property type="term" value="F:serine hydrolase activity"/>
    <property type="evidence" value="ECO:0007669"/>
    <property type="project" value="TreeGrafter"/>
</dbReference>
<name>A0A2U1ATL7_9BACT</name>